<dbReference type="GO" id="GO:0008270">
    <property type="term" value="F:zinc ion binding"/>
    <property type="evidence" value="ECO:0007669"/>
    <property type="project" value="UniProtKB-KW"/>
</dbReference>
<dbReference type="SUPFAM" id="SSF57850">
    <property type="entry name" value="RING/U-box"/>
    <property type="match status" value="1"/>
</dbReference>
<sequence length="137" mass="15996">MLTCSICIESLLENIVCIQECGHLFHLPCIRVWFKKNHTCPTCRHVGNTLVKIFLNETERSPTDYKSDSESLNPEILLEKMHFLQNKLETTELQFHKALGEKLELVDSLKDLQASYEKNRRELKSVQLKNESFQVVF</sequence>
<keyword evidence="1 3" id="KW-0863">Zinc-finger</keyword>
<dbReference type="GO" id="GO:0016567">
    <property type="term" value="P:protein ubiquitination"/>
    <property type="evidence" value="ECO:0007669"/>
    <property type="project" value="TreeGrafter"/>
</dbReference>
<name>A0A6B2G2Z5_MYXSQ</name>
<keyword evidence="1 3" id="KW-0479">Metal-binding</keyword>
<dbReference type="PROSITE" id="PS50089">
    <property type="entry name" value="ZF_RING_2"/>
    <property type="match status" value="1"/>
</dbReference>
<accession>A0A6B2G2Z5</accession>
<dbReference type="GO" id="GO:0090734">
    <property type="term" value="C:site of DNA damage"/>
    <property type="evidence" value="ECO:0007669"/>
    <property type="project" value="TreeGrafter"/>
</dbReference>
<dbReference type="PANTHER" id="PTHR46569:SF1">
    <property type="entry name" value="E3 UBIQUITIN-PROTEIN LIGASE RFWD3-RELATED"/>
    <property type="match status" value="1"/>
</dbReference>
<dbReference type="EMBL" id="GHBR01001450">
    <property type="protein sequence ID" value="NDJ96685.1"/>
    <property type="molecule type" value="Transcribed_RNA"/>
</dbReference>
<dbReference type="Pfam" id="PF13639">
    <property type="entry name" value="zf-RING_2"/>
    <property type="match status" value="1"/>
</dbReference>
<dbReference type="GO" id="GO:0061630">
    <property type="term" value="F:ubiquitin protein ligase activity"/>
    <property type="evidence" value="ECO:0007669"/>
    <property type="project" value="TreeGrafter"/>
</dbReference>
<evidence type="ECO:0000256" key="3">
    <source>
        <dbReference type="PROSITE-ProRule" id="PRU00175"/>
    </source>
</evidence>
<dbReference type="InterPro" id="IPR013083">
    <property type="entry name" value="Znf_RING/FYVE/PHD"/>
</dbReference>
<protein>
    <submittedName>
        <fullName evidence="5">ERAD-associated E3 ubiquitin-protein ligase HRD1 (Trinotate prediction)</fullName>
    </submittedName>
</protein>
<evidence type="ECO:0000259" key="4">
    <source>
        <dbReference type="PROSITE" id="PS50089"/>
    </source>
</evidence>
<evidence type="ECO:0000313" key="5">
    <source>
        <dbReference type="EMBL" id="NDJ96685.1"/>
    </source>
</evidence>
<dbReference type="AlphaFoldDB" id="A0A6B2G2Z5"/>
<dbReference type="InterPro" id="IPR001841">
    <property type="entry name" value="Znf_RING"/>
</dbReference>
<feature type="domain" description="RING-type" evidence="4">
    <location>
        <begin position="4"/>
        <end position="44"/>
    </location>
</feature>
<proteinExistence type="predicted"/>
<evidence type="ECO:0000256" key="2">
    <source>
        <dbReference type="ARBA" id="ARBA00022833"/>
    </source>
</evidence>
<dbReference type="PANTHER" id="PTHR46569">
    <property type="entry name" value="E3 UBIQUITIN-PROTEIN LIGASE TRAIP"/>
    <property type="match status" value="1"/>
</dbReference>
<dbReference type="SMART" id="SM00184">
    <property type="entry name" value="RING"/>
    <property type="match status" value="1"/>
</dbReference>
<dbReference type="GO" id="GO:0031297">
    <property type="term" value="P:replication fork processing"/>
    <property type="evidence" value="ECO:0007669"/>
    <property type="project" value="TreeGrafter"/>
</dbReference>
<dbReference type="Gene3D" id="3.30.40.10">
    <property type="entry name" value="Zinc/RING finger domain, C3HC4 (zinc finger)"/>
    <property type="match status" value="1"/>
</dbReference>
<organism evidence="5">
    <name type="scientific">Myxobolus squamalis</name>
    <name type="common">Myxosporean</name>
    <dbReference type="NCBI Taxonomy" id="59785"/>
    <lineage>
        <taxon>Eukaryota</taxon>
        <taxon>Metazoa</taxon>
        <taxon>Cnidaria</taxon>
        <taxon>Myxozoa</taxon>
        <taxon>Myxosporea</taxon>
        <taxon>Bivalvulida</taxon>
        <taxon>Platysporina</taxon>
        <taxon>Myxobolidae</taxon>
        <taxon>Myxobolus</taxon>
    </lineage>
</organism>
<reference evidence="5" key="1">
    <citation type="submission" date="2018-11" db="EMBL/GenBank/DDBJ databases">
        <title>Myxobolus squamalis genome and transcriptome.</title>
        <authorList>
            <person name="Yahalomi D."/>
            <person name="Atkinson S.D."/>
            <person name="Neuhof M."/>
            <person name="Chang E.S."/>
            <person name="Philippe H."/>
            <person name="Cartwright P."/>
            <person name="Bartholomew J.L."/>
            <person name="Huchon D."/>
        </authorList>
    </citation>
    <scope>NUCLEOTIDE SEQUENCE</scope>
    <source>
        <strain evidence="5">71B08</strain>
        <tissue evidence="5">Whole</tissue>
    </source>
</reference>
<dbReference type="InterPro" id="IPR052639">
    <property type="entry name" value="TRAIP_ubiq-protein_ligase"/>
</dbReference>
<dbReference type="GO" id="GO:0005634">
    <property type="term" value="C:nucleus"/>
    <property type="evidence" value="ECO:0007669"/>
    <property type="project" value="TreeGrafter"/>
</dbReference>
<evidence type="ECO:0000256" key="1">
    <source>
        <dbReference type="ARBA" id="ARBA00022771"/>
    </source>
</evidence>
<keyword evidence="2" id="KW-0862">Zinc</keyword>